<dbReference type="Proteomes" id="UP001195483">
    <property type="component" value="Unassembled WGS sequence"/>
</dbReference>
<dbReference type="GO" id="GO:0030866">
    <property type="term" value="P:cortical actin cytoskeleton organization"/>
    <property type="evidence" value="ECO:0007669"/>
    <property type="project" value="TreeGrafter"/>
</dbReference>
<dbReference type="Pfam" id="PF18382">
    <property type="entry name" value="Formin_GBD_N"/>
    <property type="match status" value="1"/>
</dbReference>
<evidence type="ECO:0000313" key="7">
    <source>
        <dbReference type="EMBL" id="KAK3579181.1"/>
    </source>
</evidence>
<feature type="domain" description="GBD/FH3" evidence="5">
    <location>
        <begin position="1149"/>
        <end position="1526"/>
    </location>
</feature>
<organism evidence="7 8">
    <name type="scientific">Potamilus streckersoni</name>
    <dbReference type="NCBI Taxonomy" id="2493646"/>
    <lineage>
        <taxon>Eukaryota</taxon>
        <taxon>Metazoa</taxon>
        <taxon>Spiralia</taxon>
        <taxon>Lophotrochozoa</taxon>
        <taxon>Mollusca</taxon>
        <taxon>Bivalvia</taxon>
        <taxon>Autobranchia</taxon>
        <taxon>Heteroconchia</taxon>
        <taxon>Palaeoheterodonta</taxon>
        <taxon>Unionida</taxon>
        <taxon>Unionoidea</taxon>
        <taxon>Unionidae</taxon>
        <taxon>Ambleminae</taxon>
        <taxon>Lampsilini</taxon>
        <taxon>Potamilus</taxon>
    </lineage>
</organism>
<evidence type="ECO:0000256" key="1">
    <source>
        <dbReference type="ARBA" id="ARBA00023203"/>
    </source>
</evidence>
<evidence type="ECO:0008006" key="9">
    <source>
        <dbReference type="Google" id="ProtNLM"/>
    </source>
</evidence>
<feature type="compositionally biased region" description="Basic and acidic residues" evidence="3">
    <location>
        <begin position="1500"/>
        <end position="1513"/>
    </location>
</feature>
<feature type="compositionally biased region" description="Polar residues" evidence="3">
    <location>
        <begin position="964"/>
        <end position="977"/>
    </location>
</feature>
<dbReference type="InterPro" id="IPR011989">
    <property type="entry name" value="ARM-like"/>
</dbReference>
<protein>
    <recommendedName>
        <fullName evidence="9">FH1/FH2 domain-containing protein 3</fullName>
    </recommendedName>
</protein>
<feature type="transmembrane region" description="Helical" evidence="4">
    <location>
        <begin position="12"/>
        <end position="31"/>
    </location>
</feature>
<feature type="region of interest" description="Disordered" evidence="3">
    <location>
        <begin position="1687"/>
        <end position="1707"/>
    </location>
</feature>
<feature type="compositionally biased region" description="Polar residues" evidence="3">
    <location>
        <begin position="677"/>
        <end position="686"/>
    </location>
</feature>
<feature type="compositionally biased region" description="Basic and acidic residues" evidence="3">
    <location>
        <begin position="472"/>
        <end position="493"/>
    </location>
</feature>
<feature type="compositionally biased region" description="Basic and acidic residues" evidence="3">
    <location>
        <begin position="633"/>
        <end position="642"/>
    </location>
</feature>
<keyword evidence="2" id="KW-0175">Coiled coil</keyword>
<feature type="compositionally biased region" description="Polar residues" evidence="3">
    <location>
        <begin position="784"/>
        <end position="797"/>
    </location>
</feature>
<feature type="compositionally biased region" description="Polar residues" evidence="3">
    <location>
        <begin position="827"/>
        <end position="841"/>
    </location>
</feature>
<feature type="compositionally biased region" description="Low complexity" evidence="3">
    <location>
        <begin position="191"/>
        <end position="213"/>
    </location>
</feature>
<reference evidence="7" key="2">
    <citation type="journal article" date="2021" name="Genome Biol. Evol.">
        <title>Developing a high-quality reference genome for a parasitic bivalve with doubly uniparental inheritance (Bivalvia: Unionida).</title>
        <authorList>
            <person name="Smith C.H."/>
        </authorList>
    </citation>
    <scope>NUCLEOTIDE SEQUENCE</scope>
    <source>
        <strain evidence="7">CHS0354</strain>
        <tissue evidence="7">Mantle</tissue>
    </source>
</reference>
<feature type="region of interest" description="Disordered" evidence="3">
    <location>
        <begin position="398"/>
        <end position="884"/>
    </location>
</feature>
<feature type="coiled-coil region" evidence="2">
    <location>
        <begin position="1638"/>
        <end position="1665"/>
    </location>
</feature>
<dbReference type="GO" id="GO:0005856">
    <property type="term" value="C:cytoskeleton"/>
    <property type="evidence" value="ECO:0007669"/>
    <property type="project" value="TreeGrafter"/>
</dbReference>
<dbReference type="PANTHER" id="PTHR45920:SF4">
    <property type="entry name" value="FORMIN HOMOLOGY 2 DOMAIN CONTAINING, ISOFORM I"/>
    <property type="match status" value="1"/>
</dbReference>
<feature type="compositionally biased region" description="Basic and acidic residues" evidence="3">
    <location>
        <begin position="1465"/>
        <end position="1486"/>
    </location>
</feature>
<dbReference type="PROSITE" id="PS51232">
    <property type="entry name" value="GBD_FH3"/>
    <property type="match status" value="1"/>
</dbReference>
<feature type="compositionally biased region" description="Basic and acidic residues" evidence="3">
    <location>
        <begin position="1580"/>
        <end position="1599"/>
    </location>
</feature>
<feature type="compositionally biased region" description="Basic and acidic residues" evidence="3">
    <location>
        <begin position="332"/>
        <end position="351"/>
    </location>
</feature>
<feature type="compositionally biased region" description="Polar residues" evidence="3">
    <location>
        <begin position="418"/>
        <end position="429"/>
    </location>
</feature>
<dbReference type="EMBL" id="JAEAOA010001383">
    <property type="protein sequence ID" value="KAK3579181.1"/>
    <property type="molecule type" value="Genomic_DNA"/>
</dbReference>
<evidence type="ECO:0000259" key="6">
    <source>
        <dbReference type="PROSITE" id="PS51444"/>
    </source>
</evidence>
<evidence type="ECO:0000256" key="4">
    <source>
        <dbReference type="SAM" id="Phobius"/>
    </source>
</evidence>
<feature type="compositionally biased region" description="Basic and acidic residues" evidence="3">
    <location>
        <begin position="744"/>
        <end position="767"/>
    </location>
</feature>
<feature type="compositionally biased region" description="Polar residues" evidence="3">
    <location>
        <begin position="2287"/>
        <end position="2297"/>
    </location>
</feature>
<feature type="compositionally biased region" description="Basic and acidic residues" evidence="3">
    <location>
        <begin position="855"/>
        <end position="869"/>
    </location>
</feature>
<dbReference type="SUPFAM" id="SSF101447">
    <property type="entry name" value="Formin homology 2 domain (FH2 domain)"/>
    <property type="match status" value="1"/>
</dbReference>
<dbReference type="GO" id="GO:0005737">
    <property type="term" value="C:cytoplasm"/>
    <property type="evidence" value="ECO:0007669"/>
    <property type="project" value="TreeGrafter"/>
</dbReference>
<gene>
    <name evidence="7" type="ORF">CHS0354_022718</name>
</gene>
<dbReference type="Pfam" id="PF02181">
    <property type="entry name" value="FH2"/>
    <property type="match status" value="1"/>
</dbReference>
<feature type="domain" description="FH2" evidence="6">
    <location>
        <begin position="1841"/>
        <end position="2235"/>
    </location>
</feature>
<proteinExistence type="predicted"/>
<feature type="region of interest" description="Disordered" evidence="3">
    <location>
        <begin position="115"/>
        <end position="151"/>
    </location>
</feature>
<feature type="compositionally biased region" description="Basic and acidic residues" evidence="3">
    <location>
        <begin position="309"/>
        <end position="322"/>
    </location>
</feature>
<feature type="region of interest" description="Disordered" evidence="3">
    <location>
        <begin position="2265"/>
        <end position="2297"/>
    </location>
</feature>
<evidence type="ECO:0000259" key="5">
    <source>
        <dbReference type="PROSITE" id="PS51232"/>
    </source>
</evidence>
<feature type="compositionally biased region" description="Basic and acidic residues" evidence="3">
    <location>
        <begin position="505"/>
        <end position="574"/>
    </location>
</feature>
<keyword evidence="4" id="KW-1133">Transmembrane helix</keyword>
<reference evidence="7" key="3">
    <citation type="submission" date="2023-05" db="EMBL/GenBank/DDBJ databases">
        <authorList>
            <person name="Smith C.H."/>
        </authorList>
    </citation>
    <scope>NUCLEOTIDE SEQUENCE</scope>
    <source>
        <strain evidence="7">CHS0354</strain>
        <tissue evidence="7">Mantle</tissue>
    </source>
</reference>
<dbReference type="InterPro" id="IPR016024">
    <property type="entry name" value="ARM-type_fold"/>
</dbReference>
<keyword evidence="8" id="KW-1185">Reference proteome</keyword>
<feature type="compositionally biased region" description="Basic and acidic residues" evidence="3">
    <location>
        <begin position="804"/>
        <end position="826"/>
    </location>
</feature>
<feature type="compositionally biased region" description="Basic and acidic residues" evidence="3">
    <location>
        <begin position="127"/>
        <end position="138"/>
    </location>
</feature>
<evidence type="ECO:0000313" key="8">
    <source>
        <dbReference type="Proteomes" id="UP001195483"/>
    </source>
</evidence>
<feature type="region of interest" description="Disordered" evidence="3">
    <location>
        <begin position="1797"/>
        <end position="1821"/>
    </location>
</feature>
<feature type="region of interest" description="Disordered" evidence="3">
    <location>
        <begin position="1438"/>
        <end position="1606"/>
    </location>
</feature>
<dbReference type="Pfam" id="PF24959">
    <property type="entry name" value="FH3_FHOD1-3"/>
    <property type="match status" value="1"/>
</dbReference>
<comment type="caution">
    <text evidence="7">The sequence shown here is derived from an EMBL/GenBank/DDBJ whole genome shotgun (WGS) entry which is preliminary data.</text>
</comment>
<sequence>MQKLKQRAKDLLLNIATVIVVATLEMLRRIFRQPSYDRGYGSIASSRSYGSSNDMGVSRGYGSSGRYVGYGGSSYLTPQQSYKRQSSYDSPSRYPLVFGGGGSVMDRVKQFAEPRSYDKYTPLGSGRKGDNSSRDKYSNRSGGSEYSNKSGYLSDYGGSTPSLYGSWDRASSRSDSRHGVHSRETSPAPNRYGGYEYSSSASPSPYSTYRSSSDAAPSPAVRRKSEQRPSFDRQASRNSELYDESPVLRRRWEQNVYGPGGNRNSVSLPVSTPPRDYSDSDESVPEAEKDNVQGNFYVCRGTSPMPDPESEKRRLRKDRESKISQVKKMKLPIKETKRESRFLKDARRRNMVDCAVQTNLDQQPPPPRRNRGDSGGGSGSGLDRKEAVALAALAVLNDDTGDSGLGEPYTKYRDKFNQPPTEGQQISQKMDSRPSRQRSIQPSYDDSIEIPSERSWRKAVYGDPGPQSSGLKRHETKNDLSEVAEKKIDDQRWRQPRTSTPKTPGQEDGRPPSGKERGSFIESEKDSRPSSRRDRGSYHDSEKDKRRSNYESDREKRADYRRSSSKDSILDDKPRSRRHGSKDLVEDPHGCENPERSHLSPESISLRDSIDKVQQWKQTLPQEEKVQQAVLDTSKRFHRNDSVEYSSTQEHDPGSGRSSRQRGDRSDRGIYKDTMYAQKSPTSPQYSHHDSHRSDRDGSPSGRSRDVSPTRRRKRYRSQRSRELSDSVFTGEEELEKDAMIPNKDFRKSELNRAKYESEKLHSEQIRDKHRHSRGDSKGYSHRISGSSSDALSPQENKSIRRQSSREDMLDDKRRSRRQREGDPHASDSSQFGFNRDASPNRQARSKQKKASRQSSHEDILDERIERTDVQQFNKIQPDPYGRPHSMIVSNESLAKLSGAGSIASINSAMTDDGTLRNANSMASVTSNEMFDGPLNQLIQSGSRQSMASIESVGSLPDIVPDQQGESTRKQQPVSRTRSGFIGQTVDIDNLLDFSPNEEDFVERGKTTHVPAHKQRMYIDQTRDIDDILNKVTPAHLLDAPVPSTPYPLQPSPVTDDPPLINLEEPQAVTRVEAPPVSQPEHQKSQLSATAKKMLHMLKENQGMVTISNILWLCEKPKYIRVPGSSTDDDDFKYYSTARELLDGLGVDVKKLEDCALQIYRYHHGAQADYGTYLDLESTIEEQAEDLDGFQDQRKNALILRTQLTVRVHAVIEKLLNSSGRELRRALFSLKQIFQDDKDLVHEFVNNDGLDCLIKVGAEADQNYQNYILRALGQVMLYVDGMNGVINHNATIQWLYSLLSSKFRLVVKTALKLLLVFVEYTENNTQLLIKAVNAVDKKKGMKPWVNVMTVLDEKEGGDTELLVYAMTLINKVLNAIPDQETFYDVTDALEELGMERITQRHMNKKGADLDLLTQFQIFEAALKAEDGEDDGEIAQLESLRQTPRIKSEEESGRKSRRFSTGIMPVRRDKFPQKLENTKCPAEDYKQRKNKMKESSQLPPPEKEQIDKMPDQDRRKRVIENMQQESEEPQNEPEVSGTAEDNQQTSNDEKSEGTDATQQDDQSLRTGREVQNRLRPGQQLEEPKERENLSMVERHGRGDDISVSNNLEMRNNAINETMNEEPSQESIPALSSNKRWLMYKMAQQEQEEAERKAAVAQKTQDNLSQTKDVNQTLGITKALADKFNAEGKISAGERQGPKEVAGPTGDRTGLISKAMEGLHKKNEVVKAELKSQPESKETESDLQWEKLKQKLHRPLKIKDMDFTDLKEEEDQDIFAPVPLAPLCIGIDGAPPPPPFGIPPPPPGIPPPPGFAPPPPPFGFPTPPTAPGKGMLATSLKDLPPPPGANLKKNRKTVKLHWRPVQPEMPHPATKGETIWTNLVPIKIDPSKLEHLFENRSADLKQKQTQTLGKKQISVLDPKRSNAINIGLTVLPPPRTIKAAILKMDNAIMNKEGIEKILQTMIPTEEEKGKILEAQMENPDIPLGTAEQFLLTLSSISELQARLSLWLFKLDYETIESEVAEPLLDLKKGVEDLRKSKTFKYILSVILNIGNFLNGAQAQGFSIEYLAKVPEVKDTVHKHSLLHHLCSIIHEQFQDSTDLYSEIGPLTRCAKVEWDELSLKLDKMEAECKASWDHLRAIAKHDGSSSSNLKSKLNEFLADAAERIMILKIVYRRVMNRYFKCLLYMGLPATSAKELKVNQFCKIISEFALEYRTTRDKVLQQNLKKANQRERKKTRGKMIVDTEKFKSGKTVREDDSDELHKILQNGYTSADDRGLPGLQNRKKIESRRSSTASRGCVTTDSEMYDTGDDELLEACVRTATTPSTKAPRERKRGRTQRKSSHRGIKLLY</sequence>
<feature type="region of interest" description="Disordered" evidence="3">
    <location>
        <begin position="255"/>
        <end position="382"/>
    </location>
</feature>
<dbReference type="GO" id="GO:0051015">
    <property type="term" value="F:actin filament binding"/>
    <property type="evidence" value="ECO:0007669"/>
    <property type="project" value="TreeGrafter"/>
</dbReference>
<feature type="compositionally biased region" description="Basic and acidic residues" evidence="3">
    <location>
        <begin position="170"/>
        <end position="184"/>
    </location>
</feature>
<feature type="compositionally biased region" description="Basic residues" evidence="3">
    <location>
        <begin position="710"/>
        <end position="719"/>
    </location>
</feature>
<accession>A0AAE0VIT2</accession>
<dbReference type="Gene3D" id="1.20.58.2220">
    <property type="entry name" value="Formin, FH2 domain"/>
    <property type="match status" value="1"/>
</dbReference>
<feature type="compositionally biased region" description="Basic and acidic residues" evidence="3">
    <location>
        <begin position="687"/>
        <end position="709"/>
    </location>
</feature>
<dbReference type="InterPro" id="IPR041387">
    <property type="entry name" value="FHOD1_GBD_N"/>
</dbReference>
<keyword evidence="4" id="KW-0472">Membrane</keyword>
<dbReference type="InterPro" id="IPR056771">
    <property type="entry name" value="FH3_FHOD1-3-like"/>
</dbReference>
<keyword evidence="4" id="KW-0812">Transmembrane</keyword>
<dbReference type="FunFam" id="1.25.10.10:FF:000056">
    <property type="entry name" value="FH1/FH2 domain-containing protein 3 isoform X1"/>
    <property type="match status" value="1"/>
</dbReference>
<dbReference type="InterPro" id="IPR042201">
    <property type="entry name" value="FH2_Formin_sf"/>
</dbReference>
<dbReference type="SUPFAM" id="SSF48371">
    <property type="entry name" value="ARM repeat"/>
    <property type="match status" value="1"/>
</dbReference>
<feature type="compositionally biased region" description="Basic and acidic residues" evidence="3">
    <location>
        <begin position="661"/>
        <end position="671"/>
    </location>
</feature>
<keyword evidence="1" id="KW-0009">Actin-binding</keyword>
<dbReference type="Gene3D" id="1.25.10.10">
    <property type="entry name" value="Leucine-rich Repeat Variant"/>
    <property type="match status" value="1"/>
</dbReference>
<reference evidence="7" key="1">
    <citation type="journal article" date="2021" name="Genome Biol. Evol.">
        <title>A High-Quality Reference Genome for a Parasitic Bivalve with Doubly Uniparental Inheritance (Bivalvia: Unionida).</title>
        <authorList>
            <person name="Smith C.H."/>
        </authorList>
    </citation>
    <scope>NUCLEOTIDE SEQUENCE</scope>
    <source>
        <strain evidence="7">CHS0354</strain>
    </source>
</reference>
<evidence type="ECO:0000256" key="2">
    <source>
        <dbReference type="SAM" id="Coils"/>
    </source>
</evidence>
<feature type="region of interest" description="Disordered" evidence="3">
    <location>
        <begin position="956"/>
        <end position="977"/>
    </location>
</feature>
<feature type="compositionally biased region" description="Basic and acidic residues" evidence="3">
    <location>
        <begin position="1561"/>
        <end position="1571"/>
    </location>
</feature>
<feature type="region of interest" description="Disordered" evidence="3">
    <location>
        <begin position="2317"/>
        <end position="2346"/>
    </location>
</feature>
<name>A0AAE0VIT2_9BIVA</name>
<dbReference type="InterPro" id="IPR015425">
    <property type="entry name" value="FH2_Formin"/>
</dbReference>
<feature type="compositionally biased region" description="Basic residues" evidence="3">
    <location>
        <begin position="2326"/>
        <end position="2346"/>
    </location>
</feature>
<evidence type="ECO:0000256" key="3">
    <source>
        <dbReference type="SAM" id="MobiDB-lite"/>
    </source>
</evidence>
<feature type="compositionally biased region" description="Basic and acidic residues" evidence="3">
    <location>
        <begin position="581"/>
        <end position="599"/>
    </location>
</feature>
<dbReference type="PANTHER" id="PTHR45920">
    <property type="entry name" value="FORMIN HOMOLOGY 2 DOMAIN CONTAINING, ISOFORM I"/>
    <property type="match status" value="1"/>
</dbReference>
<feature type="region of interest" description="Disordered" evidence="3">
    <location>
        <begin position="167"/>
        <end position="242"/>
    </location>
</feature>
<feature type="compositionally biased region" description="Basic and acidic residues" evidence="3">
    <location>
        <begin position="223"/>
        <end position="235"/>
    </location>
</feature>
<dbReference type="InterPro" id="IPR014768">
    <property type="entry name" value="GBD/FH3_dom"/>
</dbReference>
<dbReference type="PROSITE" id="PS51444">
    <property type="entry name" value="FH2"/>
    <property type="match status" value="1"/>
</dbReference>
<feature type="compositionally biased region" description="Polar residues" evidence="3">
    <location>
        <begin position="139"/>
        <end position="151"/>
    </location>
</feature>
<dbReference type="SMART" id="SM00498">
    <property type="entry name" value="FH2"/>
    <property type="match status" value="1"/>
</dbReference>